<comment type="caution">
    <text evidence="1">The sequence shown here is derived from an EMBL/GenBank/DDBJ whole genome shotgun (WGS) entry which is preliminary data.</text>
</comment>
<dbReference type="EMBL" id="CATQJL010000316">
    <property type="protein sequence ID" value="CAJ0606166.1"/>
    <property type="molecule type" value="Genomic_DNA"/>
</dbReference>
<gene>
    <name evidence="1" type="ORF">CYNAS_LOCUS18149</name>
</gene>
<dbReference type="Proteomes" id="UP001176961">
    <property type="component" value="Unassembled WGS sequence"/>
</dbReference>
<accession>A0AA36H8M3</accession>
<protein>
    <submittedName>
        <fullName evidence="1">Uncharacterized protein</fullName>
    </submittedName>
</protein>
<reference evidence="1" key="1">
    <citation type="submission" date="2023-07" db="EMBL/GenBank/DDBJ databases">
        <authorList>
            <consortium name="CYATHOMIX"/>
        </authorList>
    </citation>
    <scope>NUCLEOTIDE SEQUENCE</scope>
    <source>
        <strain evidence="1">N/A</strain>
    </source>
</reference>
<organism evidence="1 2">
    <name type="scientific">Cylicocyclus nassatus</name>
    <name type="common">Nematode worm</name>
    <dbReference type="NCBI Taxonomy" id="53992"/>
    <lineage>
        <taxon>Eukaryota</taxon>
        <taxon>Metazoa</taxon>
        <taxon>Ecdysozoa</taxon>
        <taxon>Nematoda</taxon>
        <taxon>Chromadorea</taxon>
        <taxon>Rhabditida</taxon>
        <taxon>Rhabditina</taxon>
        <taxon>Rhabditomorpha</taxon>
        <taxon>Strongyloidea</taxon>
        <taxon>Strongylidae</taxon>
        <taxon>Cylicocyclus</taxon>
    </lineage>
</organism>
<name>A0AA36H8M3_CYLNA</name>
<dbReference type="AlphaFoldDB" id="A0AA36H8M3"/>
<evidence type="ECO:0000313" key="2">
    <source>
        <dbReference type="Proteomes" id="UP001176961"/>
    </source>
</evidence>
<proteinExistence type="predicted"/>
<sequence>MYIFSSRTTKSGLFAGFFQKIYNYILQIFGFSKSRKDTRTEVKEDRMETVKILAHPPRPIILTVCSLASLISTAQLGSSLGNECLRRNLRFF</sequence>
<evidence type="ECO:0000313" key="1">
    <source>
        <dbReference type="EMBL" id="CAJ0606166.1"/>
    </source>
</evidence>
<keyword evidence="2" id="KW-1185">Reference proteome</keyword>